<dbReference type="SUPFAM" id="SSF48208">
    <property type="entry name" value="Six-hairpin glycosidases"/>
    <property type="match status" value="1"/>
</dbReference>
<dbReference type="PANTHER" id="PTHR10412">
    <property type="entry name" value="MANNOSYL-OLIGOSACCHARIDE GLUCOSIDASE"/>
    <property type="match status" value="1"/>
</dbReference>
<evidence type="ECO:0000313" key="6">
    <source>
        <dbReference type="Proteomes" id="UP000005824"/>
    </source>
</evidence>
<dbReference type="Pfam" id="PF22422">
    <property type="entry name" value="MGH1-like_GH"/>
    <property type="match status" value="1"/>
</dbReference>
<dbReference type="InterPro" id="IPR008928">
    <property type="entry name" value="6-hairpin_glycosidase_sf"/>
</dbReference>
<keyword evidence="2" id="KW-0378">Hydrolase</keyword>
<comment type="caution">
    <text evidence="5">The sequence shown here is derived from an EMBL/GenBank/DDBJ whole genome shotgun (WGS) entry which is preliminary data.</text>
</comment>
<dbReference type="InParanoid" id="B4D321"/>
<keyword evidence="6" id="KW-1185">Reference proteome</keyword>
<gene>
    <name evidence="5" type="ORF">CfE428DRAFT_3309</name>
</gene>
<dbReference type="STRING" id="497964.CfE428DRAFT_3309"/>
<dbReference type="Gene3D" id="1.50.10.10">
    <property type="match status" value="1"/>
</dbReference>
<accession>B4D321</accession>
<dbReference type="RefSeq" id="WP_006980634.1">
    <property type="nucleotide sequence ID" value="NZ_ABVL01000009.1"/>
</dbReference>
<protein>
    <submittedName>
        <fullName evidence="5">Glycogen debranching protein-like protein</fullName>
    </submittedName>
</protein>
<dbReference type="GO" id="GO:0009311">
    <property type="term" value="P:oligosaccharide metabolic process"/>
    <property type="evidence" value="ECO:0007669"/>
    <property type="project" value="InterPro"/>
</dbReference>
<feature type="domain" description="Mannosylglycerate hydrolase MGH1-like glycoside hydrolase" evidence="4">
    <location>
        <begin position="105"/>
        <end position="409"/>
    </location>
</feature>
<dbReference type="GO" id="GO:0004573">
    <property type="term" value="F:Glc3Man9GlcNAc2 oligosaccharide glucosidase activity"/>
    <property type="evidence" value="ECO:0007669"/>
    <property type="project" value="InterPro"/>
</dbReference>
<dbReference type="EMBL" id="ABVL01000009">
    <property type="protein sequence ID" value="EDY19132.1"/>
    <property type="molecule type" value="Genomic_DNA"/>
</dbReference>
<dbReference type="AlphaFoldDB" id="B4D321"/>
<evidence type="ECO:0000313" key="5">
    <source>
        <dbReference type="EMBL" id="EDY19132.1"/>
    </source>
</evidence>
<dbReference type="GO" id="GO:0006487">
    <property type="term" value="P:protein N-linked glycosylation"/>
    <property type="evidence" value="ECO:0007669"/>
    <property type="project" value="TreeGrafter"/>
</dbReference>
<comment type="similarity">
    <text evidence="1">Belongs to the glycosyl hydrolase 63 family.</text>
</comment>
<dbReference type="eggNOG" id="COG1626">
    <property type="taxonomic scope" value="Bacteria"/>
</dbReference>
<proteinExistence type="inferred from homology"/>
<evidence type="ECO:0000256" key="1">
    <source>
        <dbReference type="ARBA" id="ARBA00010833"/>
    </source>
</evidence>
<dbReference type="InterPro" id="IPR004888">
    <property type="entry name" value="Glycoside_hydrolase_63"/>
</dbReference>
<dbReference type="InterPro" id="IPR012341">
    <property type="entry name" value="6hp_glycosidase-like_sf"/>
</dbReference>
<dbReference type="Proteomes" id="UP000005824">
    <property type="component" value="Unassembled WGS sequence"/>
</dbReference>
<dbReference type="PANTHER" id="PTHR10412:SF11">
    <property type="entry name" value="MANNOSYL-OLIGOSACCHARIDE GLUCOSIDASE"/>
    <property type="match status" value="1"/>
</dbReference>
<dbReference type="InterPro" id="IPR054491">
    <property type="entry name" value="MGH1-like_GH"/>
</dbReference>
<sequence length="447" mass="49909">MSIPSSAYTYCGRRRFLRGITSIAAAQLIGGRYLTTKAATPEGTPLRDALAREAALPGNPAWKPMLLYLAELHGQSVHPPLDYFRFPFEDIGPGYQGGKIFGHFDLTHQRLDTVRALPEHARNQLRNELAGQQPDGFIPGVISFDKAGKATWKPDKGFPPLWVVSAEACVQASPDKTLLAECYEALRKQIGWFEAKRMASDGGFYYLDVIQKTWESGMDEGIRCDERPPGPAASVDATAHVYMLYDHAARWSGALGKPDPAWTDKAPKLQKLITTLLWDDQTGFFYDSWSAHHPELRHLAFEGMWPMVVGAATPAQAKRVIDEHLLNSKEFFTAHPIATVARSDSKYERRMWRGPAWNCMTYWAARGCLRYGRADAARALLEKALDATAAEFDRSGTVWEFYDADGGEQKTLARKAKGRKIPCVDYLGHNPLFAMVDLWRQSGGVAR</sequence>
<reference evidence="5 6" key="1">
    <citation type="journal article" date="2011" name="J. Bacteriol.">
        <title>Genome sequence of Chthoniobacter flavus Ellin428, an aerobic heterotrophic soil bacterium.</title>
        <authorList>
            <person name="Kant R."/>
            <person name="van Passel M.W."/>
            <person name="Palva A."/>
            <person name="Lucas S."/>
            <person name="Lapidus A."/>
            <person name="Glavina Del Rio T."/>
            <person name="Dalin E."/>
            <person name="Tice H."/>
            <person name="Bruce D."/>
            <person name="Goodwin L."/>
            <person name="Pitluck S."/>
            <person name="Larimer F.W."/>
            <person name="Land M.L."/>
            <person name="Hauser L."/>
            <person name="Sangwan P."/>
            <person name="de Vos W.M."/>
            <person name="Janssen P.H."/>
            <person name="Smidt H."/>
        </authorList>
    </citation>
    <scope>NUCLEOTIDE SEQUENCE [LARGE SCALE GENOMIC DNA]</scope>
    <source>
        <strain evidence="5 6">Ellin428</strain>
    </source>
</reference>
<evidence type="ECO:0000256" key="2">
    <source>
        <dbReference type="ARBA" id="ARBA00022801"/>
    </source>
</evidence>
<evidence type="ECO:0000259" key="4">
    <source>
        <dbReference type="Pfam" id="PF22422"/>
    </source>
</evidence>
<name>B4D321_9BACT</name>
<evidence type="ECO:0000256" key="3">
    <source>
        <dbReference type="ARBA" id="ARBA00023295"/>
    </source>
</evidence>
<keyword evidence="3" id="KW-0326">Glycosidase</keyword>
<organism evidence="5 6">
    <name type="scientific">Chthoniobacter flavus Ellin428</name>
    <dbReference type="NCBI Taxonomy" id="497964"/>
    <lineage>
        <taxon>Bacteria</taxon>
        <taxon>Pseudomonadati</taxon>
        <taxon>Verrucomicrobiota</taxon>
        <taxon>Spartobacteria</taxon>
        <taxon>Chthoniobacterales</taxon>
        <taxon>Chthoniobacteraceae</taxon>
        <taxon>Chthoniobacter</taxon>
    </lineage>
</organism>